<reference evidence="2" key="1">
    <citation type="submission" date="2022-09" db="EMBL/GenBank/DDBJ databases">
        <title>Rhodovastum sp. nov. RN2-1 isolated from soil in Seongnam, South Korea.</title>
        <authorList>
            <person name="Le N.T."/>
        </authorList>
    </citation>
    <scope>NUCLEOTIDE SEQUENCE</scope>
    <source>
        <strain evidence="2">RN2-1</strain>
    </source>
</reference>
<keyword evidence="3" id="KW-1185">Reference proteome</keyword>
<accession>A0AA41YP71</accession>
<dbReference type="EMBL" id="JAPDNT010000011">
    <property type="protein sequence ID" value="MCW3475708.1"/>
    <property type="molecule type" value="Genomic_DNA"/>
</dbReference>
<evidence type="ECO:0000313" key="2">
    <source>
        <dbReference type="EMBL" id="MCW3475708.1"/>
    </source>
</evidence>
<comment type="caution">
    <text evidence="2">The sequence shown here is derived from an EMBL/GenBank/DDBJ whole genome shotgun (WGS) entry which is preliminary data.</text>
</comment>
<evidence type="ECO:0000313" key="3">
    <source>
        <dbReference type="Proteomes" id="UP001165679"/>
    </source>
</evidence>
<sequence length="45" mass="4889">MERHNTPVLRWVVIVSAIWIGVAVVRGVTYALTTAAGSPAQLVER</sequence>
<dbReference type="RefSeq" id="WP_264714435.1">
    <property type="nucleotide sequence ID" value="NZ_JAPDNT010000011.1"/>
</dbReference>
<feature type="transmembrane region" description="Helical" evidence="1">
    <location>
        <begin position="12"/>
        <end position="32"/>
    </location>
</feature>
<keyword evidence="1" id="KW-1133">Transmembrane helix</keyword>
<evidence type="ECO:0000256" key="1">
    <source>
        <dbReference type="SAM" id="Phobius"/>
    </source>
</evidence>
<keyword evidence="1" id="KW-0812">Transmembrane</keyword>
<dbReference type="AlphaFoldDB" id="A0AA41YP71"/>
<dbReference type="Proteomes" id="UP001165679">
    <property type="component" value="Unassembled WGS sequence"/>
</dbReference>
<gene>
    <name evidence="2" type="ORF">OL599_14090</name>
</gene>
<proteinExistence type="predicted"/>
<keyword evidence="1" id="KW-0472">Membrane</keyword>
<reference evidence="2" key="2">
    <citation type="submission" date="2022-10" db="EMBL/GenBank/DDBJ databases">
        <authorList>
            <person name="Trinh H.N."/>
        </authorList>
    </citation>
    <scope>NUCLEOTIDE SEQUENCE</scope>
    <source>
        <strain evidence="2">RN2-1</strain>
    </source>
</reference>
<organism evidence="2 3">
    <name type="scientific">Limobrevibacterium gyesilva</name>
    <dbReference type="NCBI Taxonomy" id="2991712"/>
    <lineage>
        <taxon>Bacteria</taxon>
        <taxon>Pseudomonadati</taxon>
        <taxon>Pseudomonadota</taxon>
        <taxon>Alphaproteobacteria</taxon>
        <taxon>Acetobacterales</taxon>
        <taxon>Acetobacteraceae</taxon>
        <taxon>Limobrevibacterium</taxon>
    </lineage>
</organism>
<protein>
    <submittedName>
        <fullName evidence="2">Uncharacterized protein</fullName>
    </submittedName>
</protein>
<name>A0AA41YP71_9PROT</name>